<reference evidence="6 8" key="3">
    <citation type="submission" date="2016-10" db="EMBL/GenBank/DDBJ databases">
        <authorList>
            <person name="de Groot N.N."/>
        </authorList>
    </citation>
    <scope>NUCLEOTIDE SEQUENCE [LARGE SCALE GENOMIC DNA]</scope>
    <source>
        <strain evidence="6 8">BS3265</strain>
    </source>
</reference>
<evidence type="ECO:0000313" key="2">
    <source>
        <dbReference type="EMBL" id="AVE03396.1"/>
    </source>
</evidence>
<dbReference type="InterPro" id="IPR012661">
    <property type="entry name" value="CHP02448"/>
</dbReference>
<dbReference type="Proteomes" id="UP000423257">
    <property type="component" value="Unassembled WGS sequence"/>
</dbReference>
<reference evidence="5 10" key="5">
    <citation type="submission" date="2018-03" db="EMBL/GenBank/DDBJ databases">
        <title>Draft genome sequence of the type strain of Pseudomonas palleroniana LMG 23076, isolated from rice in Cameroon.</title>
        <authorList>
            <person name="Tambong J.T."/>
        </authorList>
    </citation>
    <scope>NUCLEOTIDE SEQUENCE [LARGE SCALE GENOMIC DNA]</scope>
    <source>
        <strain evidence="5 10">LMG 23076</strain>
    </source>
</reference>
<dbReference type="RefSeq" id="WP_060757137.1">
    <property type="nucleotide sequence ID" value="NZ_CP025494.1"/>
</dbReference>
<dbReference type="AlphaFoldDB" id="A0A1H5P522"/>
<gene>
    <name evidence="4" type="ORF">AWV77_26660</name>
    <name evidence="5" type="ORF">C9383_17905</name>
    <name evidence="2" type="ORF">CYL20_02065</name>
    <name evidence="3" type="ORF">F7R03_20835</name>
    <name evidence="6" type="ORF">SAMN04490198_5248</name>
</gene>
<accession>A0A109FNV5</accession>
<feature type="chain" id="PRO_5011456933" evidence="1">
    <location>
        <begin position="22"/>
        <end position="102"/>
    </location>
</feature>
<accession>A0A1H5P522</accession>
<evidence type="ECO:0000313" key="4">
    <source>
        <dbReference type="EMBL" id="KWU47897.1"/>
    </source>
</evidence>
<organism evidence="6 8">
    <name type="scientific">Pseudomonas palleroniana</name>
    <dbReference type="NCBI Taxonomy" id="191390"/>
    <lineage>
        <taxon>Bacteria</taxon>
        <taxon>Pseudomonadati</taxon>
        <taxon>Pseudomonadota</taxon>
        <taxon>Gammaproteobacteria</taxon>
        <taxon>Pseudomonadales</taxon>
        <taxon>Pseudomonadaceae</taxon>
        <taxon>Pseudomonas</taxon>
    </lineage>
</organism>
<dbReference type="Proteomes" id="UP000199129">
    <property type="component" value="Unassembled WGS sequence"/>
</dbReference>
<keyword evidence="10" id="KW-1185">Reference proteome</keyword>
<evidence type="ECO:0000313" key="11">
    <source>
        <dbReference type="Proteomes" id="UP000423257"/>
    </source>
</evidence>
<dbReference type="Proteomes" id="UP000237830">
    <property type="component" value="Chromosome"/>
</dbReference>
<evidence type="ECO:0000313" key="9">
    <source>
        <dbReference type="Proteomes" id="UP000237830"/>
    </source>
</evidence>
<feature type="signal peptide" evidence="1">
    <location>
        <begin position="1"/>
        <end position="21"/>
    </location>
</feature>
<dbReference type="Proteomes" id="UP000067111">
    <property type="component" value="Unassembled WGS sequence"/>
</dbReference>
<dbReference type="EMBL" id="FNUA01000002">
    <property type="protein sequence ID" value="SEF08694.1"/>
    <property type="molecule type" value="Genomic_DNA"/>
</dbReference>
<reference evidence="3 11" key="6">
    <citation type="submission" date="2019-09" db="EMBL/GenBank/DDBJ databases">
        <title>Draft genome sequences of 48 bacterial type strains from the CCUG.</title>
        <authorList>
            <person name="Tunovic T."/>
            <person name="Pineiro-Iglesias B."/>
            <person name="Unosson C."/>
            <person name="Inganas E."/>
            <person name="Ohlen M."/>
            <person name="Cardew S."/>
            <person name="Jensie-Markopoulos S."/>
            <person name="Salva-Serra F."/>
            <person name="Jaen-Luchoro D."/>
            <person name="Karlsson R."/>
            <person name="Svensson-Stadler L."/>
            <person name="Chun J."/>
            <person name="Moore E."/>
        </authorList>
    </citation>
    <scope>NUCLEOTIDE SEQUENCE [LARGE SCALE GENOMIC DNA]</scope>
    <source>
        <strain evidence="3 11">CCUG 51524</strain>
    </source>
</reference>
<dbReference type="EMBL" id="VZPQ01000014">
    <property type="protein sequence ID" value="KAB0564694.1"/>
    <property type="molecule type" value="Genomic_DNA"/>
</dbReference>
<reference evidence="4" key="1">
    <citation type="submission" date="2016-01" db="EMBL/GenBank/DDBJ databases">
        <authorList>
            <person name="McClelland M."/>
            <person name="Jain A."/>
            <person name="Saraogi P."/>
            <person name="Mendelson R."/>
            <person name="Westerman R."/>
            <person name="SanMiguel P."/>
            <person name="Csonka L."/>
        </authorList>
    </citation>
    <scope>NUCLEOTIDE SEQUENCE [LARGE SCALE GENOMIC DNA]</scope>
    <source>
        <strain evidence="4">Ps006</strain>
    </source>
</reference>
<dbReference type="EMBL" id="CP025494">
    <property type="protein sequence ID" value="AVE03396.1"/>
    <property type="molecule type" value="Genomic_DNA"/>
</dbReference>
<dbReference type="NCBIfam" id="TIGR02448">
    <property type="entry name" value="conserverd hypothetical protein"/>
    <property type="match status" value="1"/>
</dbReference>
<evidence type="ECO:0000313" key="8">
    <source>
        <dbReference type="Proteomes" id="UP000199129"/>
    </source>
</evidence>
<evidence type="ECO:0000313" key="7">
    <source>
        <dbReference type="Proteomes" id="UP000067111"/>
    </source>
</evidence>
<evidence type="ECO:0000313" key="5">
    <source>
        <dbReference type="EMBL" id="PTC24918.1"/>
    </source>
</evidence>
<dbReference type="EMBL" id="PYWX01000052">
    <property type="protein sequence ID" value="PTC24918.1"/>
    <property type="molecule type" value="Genomic_DNA"/>
</dbReference>
<evidence type="ECO:0000256" key="1">
    <source>
        <dbReference type="SAM" id="SignalP"/>
    </source>
</evidence>
<dbReference type="Proteomes" id="UP000240476">
    <property type="component" value="Unassembled WGS sequence"/>
</dbReference>
<evidence type="ECO:0000313" key="3">
    <source>
        <dbReference type="EMBL" id="KAB0564694.1"/>
    </source>
</evidence>
<protein>
    <submittedName>
        <fullName evidence="2">DUF2388 domain-containing protein</fullName>
    </submittedName>
</protein>
<name>A0A1H5P522_9PSED</name>
<evidence type="ECO:0000313" key="10">
    <source>
        <dbReference type="Proteomes" id="UP000240476"/>
    </source>
</evidence>
<evidence type="ECO:0000313" key="6">
    <source>
        <dbReference type="EMBL" id="SEF08694.1"/>
    </source>
</evidence>
<sequence length="102" mass="10868">MNPPKLLCTLLLLGSTCTAHATSFVMTTDALVSLSMSATRGTSSSFKDDKIVQAARDDAESFVATDGQIRGVRLEAALVHIRERLPGQTFTDMQLAQAIAAL</sequence>
<keyword evidence="1" id="KW-0732">Signal</keyword>
<dbReference type="Pfam" id="PF09498">
    <property type="entry name" value="DUF2388"/>
    <property type="match status" value="1"/>
</dbReference>
<dbReference type="EMBL" id="LRMR01000043">
    <property type="protein sequence ID" value="KWU47897.1"/>
    <property type="molecule type" value="Genomic_DNA"/>
</dbReference>
<reference evidence="2 9" key="4">
    <citation type="submission" date="2017-12" db="EMBL/GenBank/DDBJ databases">
        <title>Genome sequence of Pseudomonas palleroniana MAB3.</title>
        <authorList>
            <person name="Nascimento F.X."/>
        </authorList>
    </citation>
    <scope>NUCLEOTIDE SEQUENCE [LARGE SCALE GENOMIC DNA]</scope>
    <source>
        <strain evidence="2 9">MAB3</strain>
    </source>
</reference>
<proteinExistence type="predicted"/>
<dbReference type="OrthoDB" id="7022011at2"/>
<reference evidence="7" key="2">
    <citation type="submission" date="2016-01" db="EMBL/GenBank/DDBJ databases">
        <authorList>
            <person name="Gamez R.M."/>
            <person name="Rodriguez F."/>
            <person name="Bernal J.F."/>
            <person name="Agarwala R."/>
            <person name="Landsman D."/>
            <person name="Marino-Ramirez L."/>
        </authorList>
    </citation>
    <scope>NUCLEOTIDE SEQUENCE [LARGE SCALE GENOMIC DNA]</scope>
    <source>
        <strain evidence="7">Ps006</strain>
    </source>
</reference>